<keyword evidence="1" id="KW-0732">Signal</keyword>
<name>A0ABD3RKI6_9LAMI</name>
<evidence type="ECO:0008006" key="4">
    <source>
        <dbReference type="Google" id="ProtNLM"/>
    </source>
</evidence>
<sequence>MGRSCFSLVLLSVLLMLLFSTGFGRKMVHSSGKLHEENSISDTEQGKSREMMELDYVYAEPNTNVRSGYLFPSSSPPPLPSPGLGF</sequence>
<evidence type="ECO:0000313" key="3">
    <source>
        <dbReference type="Proteomes" id="UP001634393"/>
    </source>
</evidence>
<gene>
    <name evidence="2" type="ORF">ACJIZ3_014656</name>
</gene>
<evidence type="ECO:0000256" key="1">
    <source>
        <dbReference type="SAM" id="SignalP"/>
    </source>
</evidence>
<evidence type="ECO:0000313" key="2">
    <source>
        <dbReference type="EMBL" id="KAL3813388.1"/>
    </source>
</evidence>
<organism evidence="2 3">
    <name type="scientific">Penstemon smallii</name>
    <dbReference type="NCBI Taxonomy" id="265156"/>
    <lineage>
        <taxon>Eukaryota</taxon>
        <taxon>Viridiplantae</taxon>
        <taxon>Streptophyta</taxon>
        <taxon>Embryophyta</taxon>
        <taxon>Tracheophyta</taxon>
        <taxon>Spermatophyta</taxon>
        <taxon>Magnoliopsida</taxon>
        <taxon>eudicotyledons</taxon>
        <taxon>Gunneridae</taxon>
        <taxon>Pentapetalae</taxon>
        <taxon>asterids</taxon>
        <taxon>lamiids</taxon>
        <taxon>Lamiales</taxon>
        <taxon>Plantaginaceae</taxon>
        <taxon>Cheloneae</taxon>
        <taxon>Penstemon</taxon>
    </lineage>
</organism>
<keyword evidence="3" id="KW-1185">Reference proteome</keyword>
<dbReference type="EMBL" id="JBJXBP010000008">
    <property type="protein sequence ID" value="KAL3813388.1"/>
    <property type="molecule type" value="Genomic_DNA"/>
</dbReference>
<protein>
    <recommendedName>
        <fullName evidence="4">Transmembrane protein</fullName>
    </recommendedName>
</protein>
<dbReference type="Proteomes" id="UP001634393">
    <property type="component" value="Unassembled WGS sequence"/>
</dbReference>
<dbReference type="PANTHER" id="PTHR37908">
    <property type="entry name" value="TRANSMEMBRANE PROTEIN"/>
    <property type="match status" value="1"/>
</dbReference>
<proteinExistence type="predicted"/>
<comment type="caution">
    <text evidence="2">The sequence shown here is derived from an EMBL/GenBank/DDBJ whole genome shotgun (WGS) entry which is preliminary data.</text>
</comment>
<dbReference type="AlphaFoldDB" id="A0ABD3RKI6"/>
<reference evidence="2 3" key="1">
    <citation type="submission" date="2024-12" db="EMBL/GenBank/DDBJ databases">
        <title>The unique morphological basis and parallel evolutionary history of personate flowers in Penstemon.</title>
        <authorList>
            <person name="Depatie T.H."/>
            <person name="Wessinger C.A."/>
        </authorList>
    </citation>
    <scope>NUCLEOTIDE SEQUENCE [LARGE SCALE GENOMIC DNA]</scope>
    <source>
        <strain evidence="2">WTNN_2</strain>
        <tissue evidence="2">Leaf</tissue>
    </source>
</reference>
<feature type="signal peptide" evidence="1">
    <location>
        <begin position="1"/>
        <end position="24"/>
    </location>
</feature>
<accession>A0ABD3RKI6</accession>
<dbReference type="PANTHER" id="PTHR37908:SF3">
    <property type="entry name" value="TRANSMEMBRANE PROTEIN"/>
    <property type="match status" value="1"/>
</dbReference>
<feature type="chain" id="PRO_5044835033" description="Transmembrane protein" evidence="1">
    <location>
        <begin position="25"/>
        <end position="86"/>
    </location>
</feature>